<comment type="caution">
    <text evidence="5">The sequence shown here is derived from an EMBL/GenBank/DDBJ whole genome shotgun (WGS) entry which is preliminary data.</text>
</comment>
<dbReference type="InterPro" id="IPR027410">
    <property type="entry name" value="TCP-1-like_intermed_sf"/>
</dbReference>
<dbReference type="InterPro" id="IPR027413">
    <property type="entry name" value="GROEL-like_equatorial_sf"/>
</dbReference>
<dbReference type="Gene3D" id="3.50.7.10">
    <property type="entry name" value="GroEL"/>
    <property type="match status" value="1"/>
</dbReference>
<gene>
    <name evidence="5" type="primary">groL_13</name>
    <name evidence="5" type="ORF">SDC9_25372</name>
</gene>
<dbReference type="PANTHER" id="PTHR11353">
    <property type="entry name" value="CHAPERONIN"/>
    <property type="match status" value="1"/>
</dbReference>
<protein>
    <submittedName>
        <fullName evidence="5">60 kDa chaperonin</fullName>
    </submittedName>
</protein>
<dbReference type="GO" id="GO:0140662">
    <property type="term" value="F:ATP-dependent protein folding chaperone"/>
    <property type="evidence" value="ECO:0007669"/>
    <property type="project" value="InterPro"/>
</dbReference>
<dbReference type="SUPFAM" id="SSF48592">
    <property type="entry name" value="GroEL equatorial domain-like"/>
    <property type="match status" value="1"/>
</dbReference>
<name>A0A644UL86_9ZZZZ</name>
<sequence>MANNSGQQVVILRNNVERVPGQEALRSNIMAAKVLGNAVRTTLGPRGMDKMMVTQGSDDIVITNDGATILHHIHVEHPGAKLVVEVAETQDDECGDGTTTAVVLVGSFMEQAEHLIDSGVHPSVIAKGYNLGMLKALELLEKLSIDVTPKDKVMLKQIAKTAMTGKSIENIMDQACDVVVEAVSGVAETVGKKTLVNEDDILVKTKRSDTMSAELIKGVLIDKTRLDSLMPKKIKGVKAAFIAGPLEITKTQTKSKIKITSAEQLSAFSAAERATLKAMADKFAASGVNVVLCQKGIADPVQYYLGENGIYALEFVPEKDLKYAAKALGGQVINKPEDLAPEVIGTAGRLDMLDDIEMTKLSECKNAKAVTILLRGSSQHLVDELERAIEDAKRVVQDVIEDGSYTIGGGSVETELSLRLREYASTEGGRVQLAIEGYAKAFEIIPKTLAENSGFDTVDKVIDLRQAHAMGQKYAGLDVFTGTVVDMKAQGVVEPKRVKRQAIQSASETAMLLIRVDDMMISKGAGQM</sequence>
<dbReference type="GO" id="GO:0016887">
    <property type="term" value="F:ATP hydrolysis activity"/>
    <property type="evidence" value="ECO:0007669"/>
    <property type="project" value="InterPro"/>
</dbReference>
<dbReference type="AlphaFoldDB" id="A0A644UL86"/>
<dbReference type="Pfam" id="PF00118">
    <property type="entry name" value="Cpn60_TCP1"/>
    <property type="match status" value="1"/>
</dbReference>
<dbReference type="InterPro" id="IPR002423">
    <property type="entry name" value="Cpn60/GroEL/TCP-1"/>
</dbReference>
<evidence type="ECO:0000256" key="1">
    <source>
        <dbReference type="ARBA" id="ARBA00008020"/>
    </source>
</evidence>
<dbReference type="Gene3D" id="3.30.260.10">
    <property type="entry name" value="TCP-1-like chaperonin intermediate domain"/>
    <property type="match status" value="1"/>
</dbReference>
<evidence type="ECO:0000256" key="3">
    <source>
        <dbReference type="ARBA" id="ARBA00022840"/>
    </source>
</evidence>
<dbReference type="NCBIfam" id="NF041082">
    <property type="entry name" value="thermosome_alpha"/>
    <property type="match status" value="1"/>
</dbReference>
<keyword evidence="3" id="KW-0067">ATP-binding</keyword>
<dbReference type="InterPro" id="IPR017998">
    <property type="entry name" value="Chaperone_TCP-1"/>
</dbReference>
<evidence type="ECO:0000313" key="5">
    <source>
        <dbReference type="EMBL" id="MPL79493.1"/>
    </source>
</evidence>
<evidence type="ECO:0000256" key="2">
    <source>
        <dbReference type="ARBA" id="ARBA00022741"/>
    </source>
</evidence>
<comment type="similarity">
    <text evidence="1">Belongs to the TCP-1 chaperonin family.</text>
</comment>
<dbReference type="PROSITE" id="PS00751">
    <property type="entry name" value="TCP1_2"/>
    <property type="match status" value="1"/>
</dbReference>
<dbReference type="InterPro" id="IPR053374">
    <property type="entry name" value="TCP-1_chaperonin"/>
</dbReference>
<proteinExistence type="inferred from homology"/>
<organism evidence="5">
    <name type="scientific">bioreactor metagenome</name>
    <dbReference type="NCBI Taxonomy" id="1076179"/>
    <lineage>
        <taxon>unclassified sequences</taxon>
        <taxon>metagenomes</taxon>
        <taxon>ecological metagenomes</taxon>
    </lineage>
</organism>
<keyword evidence="4" id="KW-0143">Chaperone</keyword>
<dbReference type="SUPFAM" id="SSF52029">
    <property type="entry name" value="GroEL apical domain-like"/>
    <property type="match status" value="1"/>
</dbReference>
<dbReference type="GO" id="GO:0051082">
    <property type="term" value="F:unfolded protein binding"/>
    <property type="evidence" value="ECO:0007669"/>
    <property type="project" value="InterPro"/>
</dbReference>
<dbReference type="SUPFAM" id="SSF54849">
    <property type="entry name" value="GroEL-intermediate domain like"/>
    <property type="match status" value="1"/>
</dbReference>
<dbReference type="InterPro" id="IPR002194">
    <property type="entry name" value="Chaperonin_TCP-1_CS"/>
</dbReference>
<dbReference type="NCBIfam" id="NF041083">
    <property type="entry name" value="thermosome_beta"/>
    <property type="match status" value="1"/>
</dbReference>
<dbReference type="EMBL" id="VSSQ01000127">
    <property type="protein sequence ID" value="MPL79493.1"/>
    <property type="molecule type" value="Genomic_DNA"/>
</dbReference>
<dbReference type="GO" id="GO:0005524">
    <property type="term" value="F:ATP binding"/>
    <property type="evidence" value="ECO:0007669"/>
    <property type="project" value="UniProtKB-KW"/>
</dbReference>
<keyword evidence="2" id="KW-0547">Nucleotide-binding</keyword>
<dbReference type="PRINTS" id="PR00304">
    <property type="entry name" value="TCOMPLEXTCP1"/>
</dbReference>
<reference evidence="5" key="1">
    <citation type="submission" date="2019-08" db="EMBL/GenBank/DDBJ databases">
        <authorList>
            <person name="Kucharzyk K."/>
            <person name="Murdoch R.W."/>
            <person name="Higgins S."/>
            <person name="Loffler F."/>
        </authorList>
    </citation>
    <scope>NUCLEOTIDE SEQUENCE</scope>
</reference>
<dbReference type="InterPro" id="IPR027409">
    <property type="entry name" value="GroEL-like_apical_dom_sf"/>
</dbReference>
<dbReference type="PROSITE" id="PS00750">
    <property type="entry name" value="TCP1_1"/>
    <property type="match status" value="1"/>
</dbReference>
<dbReference type="InterPro" id="IPR054827">
    <property type="entry name" value="thermosome_alpha"/>
</dbReference>
<accession>A0A644UL86</accession>
<evidence type="ECO:0000256" key="4">
    <source>
        <dbReference type="ARBA" id="ARBA00023186"/>
    </source>
</evidence>
<dbReference type="Gene3D" id="1.10.560.10">
    <property type="entry name" value="GroEL-like equatorial domain"/>
    <property type="match status" value="1"/>
</dbReference>